<evidence type="ECO:0000313" key="3">
    <source>
        <dbReference type="Proteomes" id="UP000011560"/>
    </source>
</evidence>
<proteinExistence type="predicted"/>
<gene>
    <name evidence="2" type="ORF">C479_01521</name>
</gene>
<dbReference type="Pfam" id="PF19120">
    <property type="entry name" value="DUF5804"/>
    <property type="match status" value="1"/>
</dbReference>
<feature type="region of interest" description="Disordered" evidence="1">
    <location>
        <begin position="116"/>
        <end position="190"/>
    </location>
</feature>
<dbReference type="AlphaFoldDB" id="M0BSW5"/>
<comment type="caution">
    <text evidence="2">The sequence shown here is derived from an EMBL/GenBank/DDBJ whole genome shotgun (WGS) entry which is preliminary data.</text>
</comment>
<feature type="compositionally biased region" description="Low complexity" evidence="1">
    <location>
        <begin position="125"/>
        <end position="137"/>
    </location>
</feature>
<feature type="compositionally biased region" description="Basic and acidic residues" evidence="1">
    <location>
        <begin position="169"/>
        <end position="182"/>
    </location>
</feature>
<evidence type="ECO:0000313" key="2">
    <source>
        <dbReference type="EMBL" id="ELZ13483.1"/>
    </source>
</evidence>
<sequence>MNVTRVCFVGDEDVTLRYELLSRETSRDALSTYDLHRPFENSIAVDTVSLGAAISLCNDLQWYVVRFVDTVLVQDPSVSETEWLSRPLARALRNDEIASTETGEYLKVYGVEFPEDRRERERAEGPPAGVDPDLVDGLTGGDLVGTTTDQPDEETVHEPAGGASGPDGATDRPDEPADRGRLVEPLYVSRTDGEIPEYDLRDVSETVVVRLTEDEYAP</sequence>
<dbReference type="STRING" id="1227490.C479_01521"/>
<organism evidence="2 3">
    <name type="scientific">Halovivax asiaticus JCM 14624</name>
    <dbReference type="NCBI Taxonomy" id="1227490"/>
    <lineage>
        <taxon>Archaea</taxon>
        <taxon>Methanobacteriati</taxon>
        <taxon>Methanobacteriota</taxon>
        <taxon>Stenosarchaea group</taxon>
        <taxon>Halobacteria</taxon>
        <taxon>Halobacteriales</taxon>
        <taxon>Natrialbaceae</taxon>
        <taxon>Halovivax</taxon>
    </lineage>
</organism>
<dbReference type="EMBL" id="AOIQ01000006">
    <property type="protein sequence ID" value="ELZ13483.1"/>
    <property type="molecule type" value="Genomic_DNA"/>
</dbReference>
<dbReference type="InterPro" id="IPR043827">
    <property type="entry name" value="DUF5804"/>
</dbReference>
<protein>
    <submittedName>
        <fullName evidence="2">Uncharacterized protein</fullName>
    </submittedName>
</protein>
<accession>M0BSW5</accession>
<keyword evidence="3" id="KW-1185">Reference proteome</keyword>
<evidence type="ECO:0000256" key="1">
    <source>
        <dbReference type="SAM" id="MobiDB-lite"/>
    </source>
</evidence>
<name>M0BSW5_9EURY</name>
<dbReference type="Proteomes" id="UP000011560">
    <property type="component" value="Unassembled WGS sequence"/>
</dbReference>
<dbReference type="PATRIC" id="fig|1227490.4.peg.310"/>
<reference evidence="2 3" key="1">
    <citation type="journal article" date="2014" name="PLoS Genet.">
        <title>Phylogenetically driven sequencing of extremely halophilic archaea reveals strategies for static and dynamic osmo-response.</title>
        <authorList>
            <person name="Becker E.A."/>
            <person name="Seitzer P.M."/>
            <person name="Tritt A."/>
            <person name="Larsen D."/>
            <person name="Krusor M."/>
            <person name="Yao A.I."/>
            <person name="Wu D."/>
            <person name="Madern D."/>
            <person name="Eisen J.A."/>
            <person name="Darling A.E."/>
            <person name="Facciotti M.T."/>
        </authorList>
    </citation>
    <scope>NUCLEOTIDE SEQUENCE [LARGE SCALE GENOMIC DNA]</scope>
    <source>
        <strain evidence="2 3">JCM 14624</strain>
    </source>
</reference>